<organism evidence="3 4">
    <name type="scientific">Alteriqipengyuania halimionae</name>
    <dbReference type="NCBI Taxonomy" id="1926630"/>
    <lineage>
        <taxon>Bacteria</taxon>
        <taxon>Pseudomonadati</taxon>
        <taxon>Pseudomonadota</taxon>
        <taxon>Alphaproteobacteria</taxon>
        <taxon>Sphingomonadales</taxon>
        <taxon>Erythrobacteraceae</taxon>
        <taxon>Alteriqipengyuania</taxon>
    </lineage>
</organism>
<dbReference type="InterPro" id="IPR036249">
    <property type="entry name" value="Thioredoxin-like_sf"/>
</dbReference>
<evidence type="ECO:0000313" key="3">
    <source>
        <dbReference type="EMBL" id="MXP10073.1"/>
    </source>
</evidence>
<keyword evidence="4" id="KW-1185">Reference proteome</keyword>
<feature type="chain" id="PRO_5026111248" evidence="1">
    <location>
        <begin position="20"/>
        <end position="228"/>
    </location>
</feature>
<dbReference type="Pfam" id="PF13462">
    <property type="entry name" value="Thioredoxin_4"/>
    <property type="match status" value="1"/>
</dbReference>
<dbReference type="SUPFAM" id="SSF52833">
    <property type="entry name" value="Thioredoxin-like"/>
    <property type="match status" value="1"/>
</dbReference>
<dbReference type="Gene3D" id="3.40.30.10">
    <property type="entry name" value="Glutaredoxin"/>
    <property type="match status" value="1"/>
</dbReference>
<feature type="signal peptide" evidence="1">
    <location>
        <begin position="1"/>
        <end position="19"/>
    </location>
</feature>
<dbReference type="Gene3D" id="1.10.40.110">
    <property type="match status" value="1"/>
</dbReference>
<dbReference type="RefSeq" id="WP_160616718.1">
    <property type="nucleotide sequence ID" value="NZ_WTYR01000001.1"/>
</dbReference>
<comment type="caution">
    <text evidence="3">The sequence shown here is derived from an EMBL/GenBank/DDBJ whole genome shotgun (WGS) entry which is preliminary data.</text>
</comment>
<feature type="domain" description="Thioredoxin-like fold" evidence="2">
    <location>
        <begin position="35"/>
        <end position="209"/>
    </location>
</feature>
<dbReference type="AlphaFoldDB" id="A0A6I4U5C0"/>
<dbReference type="OrthoDB" id="8478320at2"/>
<evidence type="ECO:0000313" key="4">
    <source>
        <dbReference type="Proteomes" id="UP000429229"/>
    </source>
</evidence>
<protein>
    <submittedName>
        <fullName evidence="3">Thioredoxin domain-containing protein</fullName>
    </submittedName>
</protein>
<gene>
    <name evidence="3" type="ORF">GRI68_07755</name>
</gene>
<sequence>MIRKSLLAATIAIASIAAAPAPVANWLTNVVSTPEKSHIVGDPKAKHTLTEYMSYTCVHCFEFERDGADAIKTQFVGDGRMRFEVRHFILNIADLTVASAVHCLPDEDFFRGHAAMLKSYEKWSPKFFNATDAQRQRYQVGTPKQRLQAVASDIGLYDMMAKQGLGRAELDRCLGNPAIYEPIIAQTDKAAAQGITGTPTFVFDGARLPTNSAAGVASWLGERLNAPK</sequence>
<reference evidence="3 4" key="1">
    <citation type="submission" date="2019-12" db="EMBL/GenBank/DDBJ databases">
        <title>Genomic-based taxomic classification of the family Erythrobacteraceae.</title>
        <authorList>
            <person name="Xu L."/>
        </authorList>
    </citation>
    <scope>NUCLEOTIDE SEQUENCE [LARGE SCALE GENOMIC DNA]</scope>
    <source>
        <strain evidence="3 4">LMG 29519</strain>
    </source>
</reference>
<accession>A0A6I4U5C0</accession>
<proteinExistence type="predicted"/>
<name>A0A6I4U5C0_9SPHN</name>
<evidence type="ECO:0000256" key="1">
    <source>
        <dbReference type="SAM" id="SignalP"/>
    </source>
</evidence>
<dbReference type="Proteomes" id="UP000429229">
    <property type="component" value="Unassembled WGS sequence"/>
</dbReference>
<dbReference type="InterPro" id="IPR012336">
    <property type="entry name" value="Thioredoxin-like_fold"/>
</dbReference>
<evidence type="ECO:0000259" key="2">
    <source>
        <dbReference type="Pfam" id="PF13462"/>
    </source>
</evidence>
<keyword evidence="1" id="KW-0732">Signal</keyword>
<dbReference type="EMBL" id="WTYR01000001">
    <property type="protein sequence ID" value="MXP10073.1"/>
    <property type="molecule type" value="Genomic_DNA"/>
</dbReference>